<accession>A0A329RKX3</accession>
<evidence type="ECO:0000256" key="1">
    <source>
        <dbReference type="SAM" id="MobiDB-lite"/>
    </source>
</evidence>
<dbReference type="VEuPathDB" id="FungiDB:PC110_g19702"/>
<feature type="compositionally biased region" description="Basic and acidic residues" evidence="1">
    <location>
        <begin position="83"/>
        <end position="95"/>
    </location>
</feature>
<dbReference type="EMBL" id="MJFZ01000975">
    <property type="protein sequence ID" value="RAW23868.1"/>
    <property type="molecule type" value="Genomic_DNA"/>
</dbReference>
<dbReference type="Proteomes" id="UP000251314">
    <property type="component" value="Unassembled WGS sequence"/>
</dbReference>
<organism evidence="2 3">
    <name type="scientific">Phytophthora cactorum</name>
    <dbReference type="NCBI Taxonomy" id="29920"/>
    <lineage>
        <taxon>Eukaryota</taxon>
        <taxon>Sar</taxon>
        <taxon>Stramenopiles</taxon>
        <taxon>Oomycota</taxon>
        <taxon>Peronosporomycetes</taxon>
        <taxon>Peronosporales</taxon>
        <taxon>Peronosporaceae</taxon>
        <taxon>Phytophthora</taxon>
    </lineage>
</organism>
<evidence type="ECO:0000313" key="3">
    <source>
        <dbReference type="Proteomes" id="UP000251314"/>
    </source>
</evidence>
<feature type="compositionally biased region" description="Acidic residues" evidence="1">
    <location>
        <begin position="57"/>
        <end position="71"/>
    </location>
</feature>
<comment type="caution">
    <text evidence="2">The sequence shown here is derived from an EMBL/GenBank/DDBJ whole genome shotgun (WGS) entry which is preliminary data.</text>
</comment>
<dbReference type="OrthoDB" id="145083at2759"/>
<keyword evidence="3" id="KW-1185">Reference proteome</keyword>
<gene>
    <name evidence="2" type="ORF">PC110_g19702</name>
</gene>
<proteinExistence type="predicted"/>
<feature type="region of interest" description="Disordered" evidence="1">
    <location>
        <begin position="56"/>
        <end position="95"/>
    </location>
</feature>
<dbReference type="AlphaFoldDB" id="A0A329RKX3"/>
<name>A0A329RKX3_9STRA</name>
<reference evidence="2 3" key="1">
    <citation type="submission" date="2018-01" db="EMBL/GenBank/DDBJ databases">
        <title>Draft genome of the strawberry crown rot pathogen Phytophthora cactorum.</title>
        <authorList>
            <person name="Armitage A.D."/>
            <person name="Lysoe E."/>
            <person name="Nellist C.F."/>
            <person name="Harrison R.J."/>
            <person name="Brurberg M.B."/>
        </authorList>
    </citation>
    <scope>NUCLEOTIDE SEQUENCE [LARGE SCALE GENOMIC DNA]</scope>
    <source>
        <strain evidence="2 3">10300</strain>
    </source>
</reference>
<sequence>MRVLTAPDPASAAELEDFSEFLLQIGEGRYPVNEEIDENDICLPQDVCVLPESTLALDDETKEDEEGEDMESPPNFNLLPPMDEQHPRDLDETEDDRRTRHINALIDAVYSSVDGRTYRMFTSLKELFWLLPMQP</sequence>
<evidence type="ECO:0000313" key="2">
    <source>
        <dbReference type="EMBL" id="RAW23868.1"/>
    </source>
</evidence>
<protein>
    <submittedName>
        <fullName evidence="2">Uncharacterized protein</fullName>
    </submittedName>
</protein>